<protein>
    <submittedName>
        <fullName evidence="1">Uncharacterized protein</fullName>
    </submittedName>
</protein>
<gene>
    <name evidence="1" type="ORF">M9H77_25907</name>
</gene>
<proteinExistence type="predicted"/>
<comment type="caution">
    <text evidence="1">The sequence shown here is derived from an EMBL/GenBank/DDBJ whole genome shotgun (WGS) entry which is preliminary data.</text>
</comment>
<organism evidence="1 2">
    <name type="scientific">Catharanthus roseus</name>
    <name type="common">Madagascar periwinkle</name>
    <name type="synonym">Vinca rosea</name>
    <dbReference type="NCBI Taxonomy" id="4058"/>
    <lineage>
        <taxon>Eukaryota</taxon>
        <taxon>Viridiplantae</taxon>
        <taxon>Streptophyta</taxon>
        <taxon>Embryophyta</taxon>
        <taxon>Tracheophyta</taxon>
        <taxon>Spermatophyta</taxon>
        <taxon>Magnoliopsida</taxon>
        <taxon>eudicotyledons</taxon>
        <taxon>Gunneridae</taxon>
        <taxon>Pentapetalae</taxon>
        <taxon>asterids</taxon>
        <taxon>lamiids</taxon>
        <taxon>Gentianales</taxon>
        <taxon>Apocynaceae</taxon>
        <taxon>Rauvolfioideae</taxon>
        <taxon>Vinceae</taxon>
        <taxon>Catharanthinae</taxon>
        <taxon>Catharanthus</taxon>
    </lineage>
</organism>
<evidence type="ECO:0000313" key="1">
    <source>
        <dbReference type="EMBL" id="KAI5657114.1"/>
    </source>
</evidence>
<sequence length="292" mass="31379">MTIISPPAAAAADMKKRSLVTEFKFYASSSRNWCAPFKPRSKMVMGSCYLPKEIEAKPLGEDAHFISDDEQTIGLADGVGSWAKKGIDAGQYARELMSNVLFGIKNQPKNGINPWKGLNEAFLYTESKGSSTACIITLSGAADFDCLHCVNVGDSGFLIIRDGKVVYESPRQQHRFNCPFQLGNSARSDTPDAAQVFVVSVEPGDIVVAGTDGVFDNLFPAEIEDLVEVCLRTRKNTPEAMASTIAHAARQVSLLKDSVSPFGKAAMDTGLCDSASIGGKYDDITAIVAHIV</sequence>
<evidence type="ECO:0000313" key="2">
    <source>
        <dbReference type="Proteomes" id="UP001060085"/>
    </source>
</evidence>
<reference evidence="2" key="1">
    <citation type="journal article" date="2023" name="Nat. Plants">
        <title>Single-cell RNA sequencing provides a high-resolution roadmap for understanding the multicellular compartmentation of specialized metabolism.</title>
        <authorList>
            <person name="Sun S."/>
            <person name="Shen X."/>
            <person name="Li Y."/>
            <person name="Li Y."/>
            <person name="Wang S."/>
            <person name="Li R."/>
            <person name="Zhang H."/>
            <person name="Shen G."/>
            <person name="Guo B."/>
            <person name="Wei J."/>
            <person name="Xu J."/>
            <person name="St-Pierre B."/>
            <person name="Chen S."/>
            <person name="Sun C."/>
        </authorList>
    </citation>
    <scope>NUCLEOTIDE SEQUENCE [LARGE SCALE GENOMIC DNA]</scope>
</reference>
<accession>A0ACC0A8G4</accession>
<dbReference type="Proteomes" id="UP001060085">
    <property type="component" value="Linkage Group LG06"/>
</dbReference>
<keyword evidence="2" id="KW-1185">Reference proteome</keyword>
<name>A0ACC0A8G4_CATRO</name>
<dbReference type="EMBL" id="CM044706">
    <property type="protein sequence ID" value="KAI5657114.1"/>
    <property type="molecule type" value="Genomic_DNA"/>
</dbReference>